<feature type="transmembrane region" description="Helical" evidence="1">
    <location>
        <begin position="140"/>
        <end position="164"/>
    </location>
</feature>
<sequence length="190" mass="20822">MSNILSCLLLSSTVAVVTGGVNHVLGECPEVNCEGSHSVTLNCSDPSYARATLVQWRQTDTFGKWKELLLLQVLNGRITNAPGRADLGLSAESCVEHGDCSLTVTPMREAPGLYHCIVWTPKWISEQTIRLVHKESSSHLPIIMGVILAIIGVMCLITTVILIYRRCTLIRQEQPGTYVNVPLPGRQSNQ</sequence>
<evidence type="ECO:0000256" key="2">
    <source>
        <dbReference type="SAM" id="SignalP"/>
    </source>
</evidence>
<keyword evidence="1" id="KW-0472">Membrane</keyword>
<dbReference type="InterPro" id="IPR013783">
    <property type="entry name" value="Ig-like_fold"/>
</dbReference>
<accession>A0A401NVK6</accession>
<dbReference type="Proteomes" id="UP000288216">
    <property type="component" value="Unassembled WGS sequence"/>
</dbReference>
<evidence type="ECO:0008006" key="5">
    <source>
        <dbReference type="Google" id="ProtNLM"/>
    </source>
</evidence>
<comment type="caution">
    <text evidence="3">The sequence shown here is derived from an EMBL/GenBank/DDBJ whole genome shotgun (WGS) entry which is preliminary data.</text>
</comment>
<proteinExistence type="predicted"/>
<evidence type="ECO:0000313" key="3">
    <source>
        <dbReference type="EMBL" id="GCB64899.1"/>
    </source>
</evidence>
<evidence type="ECO:0000313" key="4">
    <source>
        <dbReference type="Proteomes" id="UP000288216"/>
    </source>
</evidence>
<keyword evidence="4" id="KW-1185">Reference proteome</keyword>
<reference evidence="3 4" key="1">
    <citation type="journal article" date="2018" name="Nat. Ecol. Evol.">
        <title>Shark genomes provide insights into elasmobranch evolution and the origin of vertebrates.</title>
        <authorList>
            <person name="Hara Y"/>
            <person name="Yamaguchi K"/>
            <person name="Onimaru K"/>
            <person name="Kadota M"/>
            <person name="Koyanagi M"/>
            <person name="Keeley SD"/>
            <person name="Tatsumi K"/>
            <person name="Tanaka K"/>
            <person name="Motone F"/>
            <person name="Kageyama Y"/>
            <person name="Nozu R"/>
            <person name="Adachi N"/>
            <person name="Nishimura O"/>
            <person name="Nakagawa R"/>
            <person name="Tanegashima C"/>
            <person name="Kiyatake I"/>
            <person name="Matsumoto R"/>
            <person name="Murakumo K"/>
            <person name="Nishida K"/>
            <person name="Terakita A"/>
            <person name="Kuratani S"/>
            <person name="Sato K"/>
            <person name="Hyodo S Kuraku.S."/>
        </authorList>
    </citation>
    <scope>NUCLEOTIDE SEQUENCE [LARGE SCALE GENOMIC DNA]</scope>
</reference>
<organism evidence="3 4">
    <name type="scientific">Scyliorhinus torazame</name>
    <name type="common">Cloudy catshark</name>
    <name type="synonym">Catulus torazame</name>
    <dbReference type="NCBI Taxonomy" id="75743"/>
    <lineage>
        <taxon>Eukaryota</taxon>
        <taxon>Metazoa</taxon>
        <taxon>Chordata</taxon>
        <taxon>Craniata</taxon>
        <taxon>Vertebrata</taxon>
        <taxon>Chondrichthyes</taxon>
        <taxon>Elasmobranchii</taxon>
        <taxon>Galeomorphii</taxon>
        <taxon>Galeoidea</taxon>
        <taxon>Carcharhiniformes</taxon>
        <taxon>Scyliorhinidae</taxon>
        <taxon>Scyliorhinus</taxon>
    </lineage>
</organism>
<gene>
    <name evidence="3" type="ORF">scyTo_0013397</name>
</gene>
<dbReference type="OrthoDB" id="9950341at2759"/>
<keyword evidence="1" id="KW-0812">Transmembrane</keyword>
<name>A0A401NVK6_SCYTO</name>
<keyword evidence="2" id="KW-0732">Signal</keyword>
<dbReference type="AlphaFoldDB" id="A0A401NVK6"/>
<dbReference type="EMBL" id="BFAA01006820">
    <property type="protein sequence ID" value="GCB64899.1"/>
    <property type="molecule type" value="Genomic_DNA"/>
</dbReference>
<feature type="chain" id="PRO_5019422915" description="Ig-like domain-containing protein" evidence="2">
    <location>
        <begin position="20"/>
        <end position="190"/>
    </location>
</feature>
<dbReference type="Gene3D" id="2.60.40.10">
    <property type="entry name" value="Immunoglobulins"/>
    <property type="match status" value="1"/>
</dbReference>
<feature type="non-terminal residue" evidence="3">
    <location>
        <position position="190"/>
    </location>
</feature>
<protein>
    <recommendedName>
        <fullName evidence="5">Ig-like domain-containing protein</fullName>
    </recommendedName>
</protein>
<feature type="signal peptide" evidence="2">
    <location>
        <begin position="1"/>
        <end position="19"/>
    </location>
</feature>
<keyword evidence="1" id="KW-1133">Transmembrane helix</keyword>
<evidence type="ECO:0000256" key="1">
    <source>
        <dbReference type="SAM" id="Phobius"/>
    </source>
</evidence>